<dbReference type="InterPro" id="IPR001761">
    <property type="entry name" value="Peripla_BP/Lac1_sug-bd_dom"/>
</dbReference>
<proteinExistence type="predicted"/>
<accession>A0A1R4ETI2</accession>
<dbReference type="AlphaFoldDB" id="A0A1R4ETI2"/>
<evidence type="ECO:0000256" key="1">
    <source>
        <dbReference type="ARBA" id="ARBA00022491"/>
    </source>
</evidence>
<dbReference type="Pfam" id="PF00532">
    <property type="entry name" value="Peripla_BP_1"/>
    <property type="match status" value="1"/>
</dbReference>
<dbReference type="InterPro" id="IPR010982">
    <property type="entry name" value="Lambda_DNA-bd_dom_sf"/>
</dbReference>
<dbReference type="Gene3D" id="3.40.50.2300">
    <property type="match status" value="2"/>
</dbReference>
<dbReference type="Proteomes" id="UP000195787">
    <property type="component" value="Unassembled WGS sequence"/>
</dbReference>
<reference evidence="6 7" key="1">
    <citation type="submission" date="2017-02" db="EMBL/GenBank/DDBJ databases">
        <authorList>
            <person name="Peterson S.W."/>
        </authorList>
    </citation>
    <scope>NUCLEOTIDE SEQUENCE [LARGE SCALE GENOMIC DNA]</scope>
    <source>
        <strain evidence="6 7">LMG 22410</strain>
    </source>
</reference>
<dbReference type="SMART" id="SM00354">
    <property type="entry name" value="HTH_LACI"/>
    <property type="match status" value="1"/>
</dbReference>
<dbReference type="OrthoDB" id="37081at2"/>
<evidence type="ECO:0000259" key="5">
    <source>
        <dbReference type="PROSITE" id="PS50932"/>
    </source>
</evidence>
<dbReference type="GeneID" id="303171752"/>
<dbReference type="CDD" id="cd01392">
    <property type="entry name" value="HTH_LacI"/>
    <property type="match status" value="1"/>
</dbReference>
<dbReference type="InterPro" id="IPR000843">
    <property type="entry name" value="HTH_LacI"/>
</dbReference>
<organism evidence="6 7">
    <name type="scientific">Agrococcus casei LMG 22410</name>
    <dbReference type="NCBI Taxonomy" id="1255656"/>
    <lineage>
        <taxon>Bacteria</taxon>
        <taxon>Bacillati</taxon>
        <taxon>Actinomycetota</taxon>
        <taxon>Actinomycetes</taxon>
        <taxon>Micrococcales</taxon>
        <taxon>Microbacteriaceae</taxon>
        <taxon>Agrococcus</taxon>
    </lineage>
</organism>
<dbReference type="SUPFAM" id="SSF47413">
    <property type="entry name" value="lambda repressor-like DNA-binding domains"/>
    <property type="match status" value="1"/>
</dbReference>
<dbReference type="RefSeq" id="WP_086990201.1">
    <property type="nucleotide sequence ID" value="NZ_FUHU01000003.1"/>
</dbReference>
<dbReference type="GO" id="GO:0003700">
    <property type="term" value="F:DNA-binding transcription factor activity"/>
    <property type="evidence" value="ECO:0007669"/>
    <property type="project" value="TreeGrafter"/>
</dbReference>
<dbReference type="PROSITE" id="PS50932">
    <property type="entry name" value="HTH_LACI_2"/>
    <property type="match status" value="1"/>
</dbReference>
<keyword evidence="3" id="KW-0238">DNA-binding</keyword>
<evidence type="ECO:0000256" key="3">
    <source>
        <dbReference type="ARBA" id="ARBA00023125"/>
    </source>
</evidence>
<dbReference type="CDD" id="cd06267">
    <property type="entry name" value="PBP1_LacI_sugar_binding-like"/>
    <property type="match status" value="1"/>
</dbReference>
<dbReference type="EMBL" id="FUHU01000003">
    <property type="protein sequence ID" value="SJM46943.1"/>
    <property type="molecule type" value="Genomic_DNA"/>
</dbReference>
<protein>
    <submittedName>
        <fullName evidence="6">Ribose operon repressor</fullName>
    </submittedName>
</protein>
<evidence type="ECO:0000256" key="2">
    <source>
        <dbReference type="ARBA" id="ARBA00023015"/>
    </source>
</evidence>
<dbReference type="PRINTS" id="PR00036">
    <property type="entry name" value="HTHLACI"/>
</dbReference>
<keyword evidence="7" id="KW-1185">Reference proteome</keyword>
<dbReference type="GO" id="GO:0000976">
    <property type="term" value="F:transcription cis-regulatory region binding"/>
    <property type="evidence" value="ECO:0007669"/>
    <property type="project" value="TreeGrafter"/>
</dbReference>
<keyword evidence="4" id="KW-0804">Transcription</keyword>
<dbReference type="PANTHER" id="PTHR30146">
    <property type="entry name" value="LACI-RELATED TRANSCRIPTIONAL REPRESSOR"/>
    <property type="match status" value="1"/>
</dbReference>
<evidence type="ECO:0000256" key="4">
    <source>
        <dbReference type="ARBA" id="ARBA00023163"/>
    </source>
</evidence>
<evidence type="ECO:0000313" key="7">
    <source>
        <dbReference type="Proteomes" id="UP000195787"/>
    </source>
</evidence>
<sequence>MATIYDVATQAGVSPATVSRVLSGKTVNAVLTKKVRAAAKALGYRANRTAQSLRRQHSKLIGLIIPDIENSYFTAIARGVEDALEPAGYSVVLCNSDSDLQKESRYVDVAVSEAMAGIIIAPANAKTDLSPLLDRGRAVVVIDRDPLTVETDVVVLADRASASELTNALFELGHERIACVTGPADVETSVQRVEGWRDAHRMRGIDPAEDLLVFSDFKVAGGQTTMQRLLDLPNPPDAVFSANNLMGAGMIETLEQRRQQVGLAVFGPLPAGAAVPRSCVISGTPGREMGRLAAERLLARIVDASTPMHRDVLEAPILPDTRSRPLA</sequence>
<dbReference type="PROSITE" id="PS00356">
    <property type="entry name" value="HTH_LACI_1"/>
    <property type="match status" value="1"/>
</dbReference>
<dbReference type="Pfam" id="PF00356">
    <property type="entry name" value="LacI"/>
    <property type="match status" value="1"/>
</dbReference>
<evidence type="ECO:0000313" key="6">
    <source>
        <dbReference type="EMBL" id="SJM46943.1"/>
    </source>
</evidence>
<name>A0A1R4ETI2_9MICO</name>
<feature type="domain" description="HTH lacI-type" evidence="5">
    <location>
        <begin position="2"/>
        <end position="55"/>
    </location>
</feature>
<dbReference type="InterPro" id="IPR028082">
    <property type="entry name" value="Peripla_BP_I"/>
</dbReference>
<keyword evidence="1" id="KW-0678">Repressor</keyword>
<dbReference type="PANTHER" id="PTHR30146:SF148">
    <property type="entry name" value="HTH-TYPE TRANSCRIPTIONAL REPRESSOR PURR-RELATED"/>
    <property type="match status" value="1"/>
</dbReference>
<dbReference type="SUPFAM" id="SSF53822">
    <property type="entry name" value="Periplasmic binding protein-like I"/>
    <property type="match status" value="1"/>
</dbReference>
<dbReference type="Gene3D" id="1.10.260.40">
    <property type="entry name" value="lambda repressor-like DNA-binding domains"/>
    <property type="match status" value="1"/>
</dbReference>
<gene>
    <name evidence="6" type="ORF">CZ674_00830</name>
</gene>
<keyword evidence="2" id="KW-0805">Transcription regulation</keyword>